<gene>
    <name evidence="2" type="ORF">HETIRDRAFT_472558</name>
</gene>
<dbReference type="Proteomes" id="UP000030671">
    <property type="component" value="Unassembled WGS sequence"/>
</dbReference>
<sequence length="255" mass="27412">MPATAMIIAAVRRIRRRHLSPPTIPASPRRARFDRAVRVPPVPSLSRLSEAVRPSVLDRAGVDRLSLRARPLSSAGLCQIAARARVSAGGGRQCQCQCVSASASVSASARARAWHARLTDARAPHRGAGEWAGASIGWPWCGDKWARCIAAAAAAATSAAGWGRAGDLRGAAGLPTASGAPASQGGSDTSSLRSERPFLPLHTIGRLFRIRRTGARRSAWVAQRQRQTRRQGWAWAWARYVLRRSRRRSRAPGEG</sequence>
<organism evidence="2 3">
    <name type="scientific">Heterobasidion irregulare (strain TC 32-1)</name>
    <dbReference type="NCBI Taxonomy" id="747525"/>
    <lineage>
        <taxon>Eukaryota</taxon>
        <taxon>Fungi</taxon>
        <taxon>Dikarya</taxon>
        <taxon>Basidiomycota</taxon>
        <taxon>Agaricomycotina</taxon>
        <taxon>Agaricomycetes</taxon>
        <taxon>Russulales</taxon>
        <taxon>Bondarzewiaceae</taxon>
        <taxon>Heterobasidion</taxon>
        <taxon>Heterobasidion annosum species complex</taxon>
    </lineage>
</organism>
<proteinExistence type="predicted"/>
<feature type="region of interest" description="Disordered" evidence="1">
    <location>
        <begin position="175"/>
        <end position="194"/>
    </location>
</feature>
<evidence type="ECO:0000256" key="1">
    <source>
        <dbReference type="SAM" id="MobiDB-lite"/>
    </source>
</evidence>
<evidence type="ECO:0000313" key="3">
    <source>
        <dbReference type="Proteomes" id="UP000030671"/>
    </source>
</evidence>
<accession>W4KE69</accession>
<dbReference type="InParanoid" id="W4KE69"/>
<evidence type="ECO:0000313" key="2">
    <source>
        <dbReference type="EMBL" id="ETW84108.1"/>
    </source>
</evidence>
<dbReference type="RefSeq" id="XP_009543817.1">
    <property type="nucleotide sequence ID" value="XM_009545522.1"/>
</dbReference>
<dbReference type="HOGENOM" id="CLU_1090124_0_0_1"/>
<dbReference type="EMBL" id="KI925456">
    <property type="protein sequence ID" value="ETW84108.1"/>
    <property type="molecule type" value="Genomic_DNA"/>
</dbReference>
<protein>
    <submittedName>
        <fullName evidence="2">Uncharacterized protein</fullName>
    </submittedName>
</protein>
<dbReference type="GeneID" id="20677463"/>
<reference evidence="2 3" key="1">
    <citation type="journal article" date="2012" name="New Phytol.">
        <title>Insight into trade-off between wood decay and parasitism from the genome of a fungal forest pathogen.</title>
        <authorList>
            <person name="Olson A."/>
            <person name="Aerts A."/>
            <person name="Asiegbu F."/>
            <person name="Belbahri L."/>
            <person name="Bouzid O."/>
            <person name="Broberg A."/>
            <person name="Canback B."/>
            <person name="Coutinho P.M."/>
            <person name="Cullen D."/>
            <person name="Dalman K."/>
            <person name="Deflorio G."/>
            <person name="van Diepen L.T."/>
            <person name="Dunand C."/>
            <person name="Duplessis S."/>
            <person name="Durling M."/>
            <person name="Gonthier P."/>
            <person name="Grimwood J."/>
            <person name="Fossdal C.G."/>
            <person name="Hansson D."/>
            <person name="Henrissat B."/>
            <person name="Hietala A."/>
            <person name="Himmelstrand K."/>
            <person name="Hoffmeister D."/>
            <person name="Hogberg N."/>
            <person name="James T.Y."/>
            <person name="Karlsson M."/>
            <person name="Kohler A."/>
            <person name="Kues U."/>
            <person name="Lee Y.H."/>
            <person name="Lin Y.C."/>
            <person name="Lind M."/>
            <person name="Lindquist E."/>
            <person name="Lombard V."/>
            <person name="Lucas S."/>
            <person name="Lunden K."/>
            <person name="Morin E."/>
            <person name="Murat C."/>
            <person name="Park J."/>
            <person name="Raffaello T."/>
            <person name="Rouze P."/>
            <person name="Salamov A."/>
            <person name="Schmutz J."/>
            <person name="Solheim H."/>
            <person name="Stahlberg J."/>
            <person name="Velez H."/>
            <person name="de Vries R.P."/>
            <person name="Wiebenga A."/>
            <person name="Woodward S."/>
            <person name="Yakovlev I."/>
            <person name="Garbelotto M."/>
            <person name="Martin F."/>
            <person name="Grigoriev I.V."/>
            <person name="Stenlid J."/>
        </authorList>
    </citation>
    <scope>NUCLEOTIDE SEQUENCE [LARGE SCALE GENOMIC DNA]</scope>
    <source>
        <strain evidence="2 3">TC 32-1</strain>
    </source>
</reference>
<keyword evidence="3" id="KW-1185">Reference proteome</keyword>
<dbReference type="AlphaFoldDB" id="W4KE69"/>
<name>W4KE69_HETIT</name>
<dbReference type="KEGG" id="hir:HETIRDRAFT_472558"/>